<dbReference type="AlphaFoldDB" id="A0A917C9K7"/>
<evidence type="ECO:0000313" key="5">
    <source>
        <dbReference type="Proteomes" id="UP000606044"/>
    </source>
</evidence>
<reference evidence="4" key="1">
    <citation type="journal article" date="2014" name="Int. J. Syst. Evol. Microbiol.">
        <title>Complete genome sequence of Corynebacterium casei LMG S-19264T (=DSM 44701T), isolated from a smear-ripened cheese.</title>
        <authorList>
            <consortium name="US DOE Joint Genome Institute (JGI-PGF)"/>
            <person name="Walter F."/>
            <person name="Albersmeier A."/>
            <person name="Kalinowski J."/>
            <person name="Ruckert C."/>
        </authorList>
    </citation>
    <scope>NUCLEOTIDE SEQUENCE</scope>
    <source>
        <strain evidence="4">CCM 7897</strain>
    </source>
</reference>
<dbReference type="PANTHER" id="PTHR46401">
    <property type="entry name" value="GLYCOSYLTRANSFERASE WBBK-RELATED"/>
    <property type="match status" value="1"/>
</dbReference>
<evidence type="ECO:0000256" key="2">
    <source>
        <dbReference type="SAM" id="MobiDB-lite"/>
    </source>
</evidence>
<comment type="caution">
    <text evidence="4">The sequence shown here is derived from an EMBL/GenBank/DDBJ whole genome shotgun (WGS) entry which is preliminary data.</text>
</comment>
<proteinExistence type="predicted"/>
<dbReference type="RefSeq" id="WP_188582878.1">
    <property type="nucleotide sequence ID" value="NZ_BMCT01000008.1"/>
</dbReference>
<feature type="domain" description="Glycosyl transferase family 1" evidence="3">
    <location>
        <begin position="252"/>
        <end position="403"/>
    </location>
</feature>
<sequence>MTVPIAYDVTRLFYGPLSRTPRGIDRVDFALAARLFRHTAQPCVGVMPTAWGMRVFSPHLVRRGLVRLQRLWAERRSIEDDALWHGLVEELKGGNALDTDMVLPPRFSNWQRVKRMGSMLGATGFTLGGSTATHVPDRAVYVNVGHISLAMPFFLRWLDKRPDVTPVFMLHDVIPLDTPHYVSRSSARHHATMVASTARHAAGLLVTTESAQRTVTDALARFGRTDIMTLAQPLPVPRVFHTPCDPDPELAGTKYFVICGAIEPRKNHALLLDVWRGLTADMGEDAPHLVIIGSPAWRSGEILGQLHDSPSLRRRVHVVSGLSSPSLKRLLAGALGLLMPSHAEGFGLPLIEAARLGVPVMASDIPAHREVVDNQALLLPAQDARAWDAAIRHWTNGERPRAQPRPMQDAMDEREAYFTAIERFLSECSAKRQAELAASNIKARPRRPMADTQDDAGIPAVARAGNSSADPV</sequence>
<protein>
    <recommendedName>
        <fullName evidence="3">Glycosyl transferase family 1 domain-containing protein</fullName>
    </recommendedName>
</protein>
<evidence type="ECO:0000256" key="1">
    <source>
        <dbReference type="ARBA" id="ARBA00022679"/>
    </source>
</evidence>
<dbReference type="PANTHER" id="PTHR46401:SF2">
    <property type="entry name" value="GLYCOSYLTRANSFERASE WBBK-RELATED"/>
    <property type="match status" value="1"/>
</dbReference>
<dbReference type="Gene3D" id="3.40.50.2000">
    <property type="entry name" value="Glycogen Phosphorylase B"/>
    <property type="match status" value="1"/>
</dbReference>
<reference evidence="4" key="2">
    <citation type="submission" date="2020-09" db="EMBL/GenBank/DDBJ databases">
        <authorList>
            <person name="Sun Q."/>
            <person name="Sedlacek I."/>
        </authorList>
    </citation>
    <scope>NUCLEOTIDE SEQUENCE</scope>
    <source>
        <strain evidence="4">CCM 7897</strain>
    </source>
</reference>
<accession>A0A917C9K7</accession>
<feature type="region of interest" description="Disordered" evidence="2">
    <location>
        <begin position="435"/>
        <end position="472"/>
    </location>
</feature>
<evidence type="ECO:0000313" key="4">
    <source>
        <dbReference type="EMBL" id="GGF80168.1"/>
    </source>
</evidence>
<organism evidence="4 5">
    <name type="scientific">Azorhizobium oxalatiphilum</name>
    <dbReference type="NCBI Taxonomy" id="980631"/>
    <lineage>
        <taxon>Bacteria</taxon>
        <taxon>Pseudomonadati</taxon>
        <taxon>Pseudomonadota</taxon>
        <taxon>Alphaproteobacteria</taxon>
        <taxon>Hyphomicrobiales</taxon>
        <taxon>Xanthobacteraceae</taxon>
        <taxon>Azorhizobium</taxon>
    </lineage>
</organism>
<keyword evidence="1" id="KW-0808">Transferase</keyword>
<evidence type="ECO:0000259" key="3">
    <source>
        <dbReference type="Pfam" id="PF00534"/>
    </source>
</evidence>
<dbReference type="Proteomes" id="UP000606044">
    <property type="component" value="Unassembled WGS sequence"/>
</dbReference>
<gene>
    <name evidence="4" type="ORF">GCM10007301_45370</name>
</gene>
<dbReference type="Pfam" id="PF00534">
    <property type="entry name" value="Glycos_transf_1"/>
    <property type="match status" value="1"/>
</dbReference>
<dbReference type="EMBL" id="BMCT01000008">
    <property type="protein sequence ID" value="GGF80168.1"/>
    <property type="molecule type" value="Genomic_DNA"/>
</dbReference>
<dbReference type="InterPro" id="IPR001296">
    <property type="entry name" value="Glyco_trans_1"/>
</dbReference>
<name>A0A917C9K7_9HYPH</name>
<dbReference type="GO" id="GO:0016757">
    <property type="term" value="F:glycosyltransferase activity"/>
    <property type="evidence" value="ECO:0007669"/>
    <property type="project" value="InterPro"/>
</dbReference>
<keyword evidence="5" id="KW-1185">Reference proteome</keyword>
<dbReference type="SUPFAM" id="SSF53756">
    <property type="entry name" value="UDP-Glycosyltransferase/glycogen phosphorylase"/>
    <property type="match status" value="1"/>
</dbReference>